<dbReference type="AlphaFoldDB" id="A0A8J7ME61"/>
<dbReference type="GO" id="GO:0030313">
    <property type="term" value="C:cell envelope"/>
    <property type="evidence" value="ECO:0007669"/>
    <property type="project" value="UniProtKB-SubCell"/>
</dbReference>
<name>A0A8J7ME61_9BACT</name>
<dbReference type="Gene3D" id="3.40.50.1980">
    <property type="entry name" value="Nitrogenase molybdenum iron protein domain"/>
    <property type="match status" value="2"/>
</dbReference>
<comment type="subcellular location">
    <subcellularLocation>
        <location evidence="1">Cell envelope</location>
    </subcellularLocation>
</comment>
<dbReference type="InterPro" id="IPR006129">
    <property type="entry name" value="AdhesinB"/>
</dbReference>
<dbReference type="RefSeq" id="WP_200310909.1">
    <property type="nucleotide sequence ID" value="NZ_JAENIM010000034.1"/>
</dbReference>
<dbReference type="InterPro" id="IPR006128">
    <property type="entry name" value="Lipoprotein_PsaA-like"/>
</dbReference>
<proteinExistence type="inferred from homology"/>
<keyword evidence="4" id="KW-0479">Metal-binding</keyword>
<evidence type="ECO:0000256" key="3">
    <source>
        <dbReference type="ARBA" id="ARBA00022448"/>
    </source>
</evidence>
<reference evidence="8" key="1">
    <citation type="submission" date="2021-01" db="EMBL/GenBank/DDBJ databases">
        <title>Modified the classification status of verrucomicrobia.</title>
        <authorList>
            <person name="Feng X."/>
        </authorList>
    </citation>
    <scope>NUCLEOTIDE SEQUENCE</scope>
    <source>
        <strain evidence="8">_KCTC 22039</strain>
    </source>
</reference>
<dbReference type="Pfam" id="PF01297">
    <property type="entry name" value="ZnuA"/>
    <property type="match status" value="1"/>
</dbReference>
<dbReference type="GO" id="GO:0007155">
    <property type="term" value="P:cell adhesion"/>
    <property type="evidence" value="ECO:0007669"/>
    <property type="project" value="InterPro"/>
</dbReference>
<sequence length="300" mass="33116">MRFLNRLLLATALCFTASWLLATPASAKLKVAALHPLMGDLGRQVGGENVELIDLMSPSSNPHLFEPSASDLRRAADAKLYLASGKHLETYLDKLRSNLGNSATILEVGRKIPSQKIEAKNAAYACCPAHVGGAIDPHWWHDVANMQRAAKIVADEFSRLDPANKSYYQARAKAYRSELTKLNSWMKRELSTIPRSQRRLATAHASFGYFCKAYGFKAVPVLGVNAEHEPSASYTAEVITIIRKNNVRAVFPEKRLNPKILQNILRETGIKTGGTLIGDGSSSYTKMMQHNTQVIVQALR</sequence>
<dbReference type="Proteomes" id="UP000624703">
    <property type="component" value="Unassembled WGS sequence"/>
</dbReference>
<evidence type="ECO:0000256" key="7">
    <source>
        <dbReference type="SAM" id="SignalP"/>
    </source>
</evidence>
<dbReference type="SUPFAM" id="SSF53807">
    <property type="entry name" value="Helical backbone' metal receptor"/>
    <property type="match status" value="1"/>
</dbReference>
<dbReference type="InterPro" id="IPR006127">
    <property type="entry name" value="ZnuA-like"/>
</dbReference>
<comment type="caution">
    <text evidence="8">The sequence shown here is derived from an EMBL/GenBank/DDBJ whole genome shotgun (WGS) entry which is preliminary data.</text>
</comment>
<evidence type="ECO:0000313" key="9">
    <source>
        <dbReference type="Proteomes" id="UP000624703"/>
    </source>
</evidence>
<accession>A0A8J7ME61</accession>
<dbReference type="PRINTS" id="PR00691">
    <property type="entry name" value="ADHESINB"/>
</dbReference>
<gene>
    <name evidence="8" type="ORF">JIN82_06930</name>
</gene>
<protein>
    <submittedName>
        <fullName evidence="8">Zinc ABC transporter substrate-binding protein</fullName>
    </submittedName>
</protein>
<dbReference type="PANTHER" id="PTHR42953:SF1">
    <property type="entry name" value="METAL-BINDING PROTEIN HI_0362-RELATED"/>
    <property type="match status" value="1"/>
</dbReference>
<keyword evidence="9" id="KW-1185">Reference proteome</keyword>
<dbReference type="GO" id="GO:0030001">
    <property type="term" value="P:metal ion transport"/>
    <property type="evidence" value="ECO:0007669"/>
    <property type="project" value="InterPro"/>
</dbReference>
<organism evidence="8 9">
    <name type="scientific">Persicirhabdus sediminis</name>
    <dbReference type="NCBI Taxonomy" id="454144"/>
    <lineage>
        <taxon>Bacteria</taxon>
        <taxon>Pseudomonadati</taxon>
        <taxon>Verrucomicrobiota</taxon>
        <taxon>Verrucomicrobiia</taxon>
        <taxon>Verrucomicrobiales</taxon>
        <taxon>Verrucomicrobiaceae</taxon>
        <taxon>Persicirhabdus</taxon>
    </lineage>
</organism>
<comment type="similarity">
    <text evidence="2 6">Belongs to the bacterial solute-binding protein 9 family.</text>
</comment>
<evidence type="ECO:0000256" key="6">
    <source>
        <dbReference type="RuleBase" id="RU003512"/>
    </source>
</evidence>
<evidence type="ECO:0000256" key="5">
    <source>
        <dbReference type="ARBA" id="ARBA00022729"/>
    </source>
</evidence>
<evidence type="ECO:0000256" key="2">
    <source>
        <dbReference type="ARBA" id="ARBA00011028"/>
    </source>
</evidence>
<keyword evidence="5 7" id="KW-0732">Signal</keyword>
<evidence type="ECO:0000313" key="8">
    <source>
        <dbReference type="EMBL" id="MBK1790888.1"/>
    </source>
</evidence>
<keyword evidence="3 6" id="KW-0813">Transport</keyword>
<evidence type="ECO:0000256" key="1">
    <source>
        <dbReference type="ARBA" id="ARBA00004196"/>
    </source>
</evidence>
<dbReference type="PRINTS" id="PR00690">
    <property type="entry name" value="ADHESNFAMILY"/>
</dbReference>
<feature type="signal peptide" evidence="7">
    <location>
        <begin position="1"/>
        <end position="27"/>
    </location>
</feature>
<evidence type="ECO:0000256" key="4">
    <source>
        <dbReference type="ARBA" id="ARBA00022723"/>
    </source>
</evidence>
<dbReference type="PANTHER" id="PTHR42953">
    <property type="entry name" value="HIGH-AFFINITY ZINC UPTAKE SYSTEM PROTEIN ZNUA-RELATED"/>
    <property type="match status" value="1"/>
</dbReference>
<dbReference type="GO" id="GO:0046872">
    <property type="term" value="F:metal ion binding"/>
    <property type="evidence" value="ECO:0007669"/>
    <property type="project" value="UniProtKB-KW"/>
</dbReference>
<feature type="chain" id="PRO_5035290867" evidence="7">
    <location>
        <begin position="28"/>
        <end position="300"/>
    </location>
</feature>
<dbReference type="EMBL" id="JAENIM010000034">
    <property type="protein sequence ID" value="MBK1790888.1"/>
    <property type="molecule type" value="Genomic_DNA"/>
</dbReference>
<dbReference type="InterPro" id="IPR050492">
    <property type="entry name" value="Bact_metal-bind_prot9"/>
</dbReference>